<dbReference type="RefSeq" id="XP_052118910.1">
    <property type="nucleotide sequence ID" value="XM_052262950.1"/>
</dbReference>
<dbReference type="PANTHER" id="PTHR33116:SF86">
    <property type="entry name" value="REVERSE TRANSCRIPTASE DOMAIN-CONTAINING PROTEIN"/>
    <property type="match status" value="1"/>
</dbReference>
<dbReference type="AlphaFoldDB" id="A0A9C6WUV2"/>
<accession>A0A9C6WUV2</accession>
<evidence type="ECO:0000313" key="3">
    <source>
        <dbReference type="RefSeq" id="XP_052118910.1"/>
    </source>
</evidence>
<proteinExistence type="predicted"/>
<name>A0A9C6WUV2_ARADU</name>
<organism evidence="2 3">
    <name type="scientific">Arachis duranensis</name>
    <name type="common">Wild peanut</name>
    <dbReference type="NCBI Taxonomy" id="130453"/>
    <lineage>
        <taxon>Eukaryota</taxon>
        <taxon>Viridiplantae</taxon>
        <taxon>Streptophyta</taxon>
        <taxon>Embryophyta</taxon>
        <taxon>Tracheophyta</taxon>
        <taxon>Spermatophyta</taxon>
        <taxon>Magnoliopsida</taxon>
        <taxon>eudicotyledons</taxon>
        <taxon>Gunneridae</taxon>
        <taxon>Pentapetalae</taxon>
        <taxon>rosids</taxon>
        <taxon>fabids</taxon>
        <taxon>Fabales</taxon>
        <taxon>Fabaceae</taxon>
        <taxon>Papilionoideae</taxon>
        <taxon>50 kb inversion clade</taxon>
        <taxon>dalbergioids sensu lato</taxon>
        <taxon>Dalbergieae</taxon>
        <taxon>Pterocarpus clade</taxon>
        <taxon>Arachis</taxon>
    </lineage>
</organism>
<dbReference type="InterPro" id="IPR000477">
    <property type="entry name" value="RT_dom"/>
</dbReference>
<reference evidence="3" key="2">
    <citation type="submission" date="2025-08" db="UniProtKB">
        <authorList>
            <consortium name="RefSeq"/>
        </authorList>
    </citation>
    <scope>IDENTIFICATION</scope>
    <source>
        <tissue evidence="3">Whole plant</tissue>
    </source>
</reference>
<feature type="domain" description="Reverse transcriptase" evidence="1">
    <location>
        <begin position="1"/>
        <end position="133"/>
    </location>
</feature>
<dbReference type="GeneID" id="127748431"/>
<evidence type="ECO:0000259" key="1">
    <source>
        <dbReference type="PROSITE" id="PS50878"/>
    </source>
</evidence>
<dbReference type="Pfam" id="PF00078">
    <property type="entry name" value="RVT_1"/>
    <property type="match status" value="1"/>
</dbReference>
<dbReference type="PANTHER" id="PTHR33116">
    <property type="entry name" value="REVERSE TRANSCRIPTASE ZINC-BINDING DOMAIN-CONTAINING PROTEIN-RELATED-RELATED"/>
    <property type="match status" value="1"/>
</dbReference>
<protein>
    <submittedName>
        <fullName evidence="3">Uncharacterized protein LOC127748431</fullName>
    </submittedName>
</protein>
<sequence>MSNKIKPQRGLRQEDPLSPYLFIIAAEVFTILMNEVQQKNLISDIKLAPTAPSITYLLFADDCIIFAEAKEEEVYQIIQVLNQYTEASGQRINLEKSGISFGSIIPIQTRANIEEILCMAAWENPGKYVGLLARWEISKNKALEWIEEKVMNKMEGWKEKLLNQAGKEAVYFSNNNFWKARAHRGASWVWRNILEGRNFLRRKGSWSIGNGSEVEVWGDNWVEEKHRLEAPENARRMKVKELLVEGQGWDANKVHTLFPIYLSERILRTPVSLVDKNDTLIWPYKMDGDYTIKTGYYAAKEEKKEGRGRECINKHRSYSSLERDLENASSTKSKIFSLKGSTKHNSS</sequence>
<dbReference type="KEGG" id="adu:127748431"/>
<keyword evidence="2" id="KW-1185">Reference proteome</keyword>
<reference evidence="2" key="1">
    <citation type="journal article" date="2016" name="Nat. Genet.">
        <title>The genome sequences of Arachis duranensis and Arachis ipaensis, the diploid ancestors of cultivated peanut.</title>
        <authorList>
            <person name="Bertioli D.J."/>
            <person name="Cannon S.B."/>
            <person name="Froenicke L."/>
            <person name="Huang G."/>
            <person name="Farmer A.D."/>
            <person name="Cannon E.K."/>
            <person name="Liu X."/>
            <person name="Gao D."/>
            <person name="Clevenger J."/>
            <person name="Dash S."/>
            <person name="Ren L."/>
            <person name="Moretzsohn M.C."/>
            <person name="Shirasawa K."/>
            <person name="Huang W."/>
            <person name="Vidigal B."/>
            <person name="Abernathy B."/>
            <person name="Chu Y."/>
            <person name="Niederhuth C.E."/>
            <person name="Umale P."/>
            <person name="Araujo A.C."/>
            <person name="Kozik A."/>
            <person name="Kim K.D."/>
            <person name="Burow M.D."/>
            <person name="Varshney R.K."/>
            <person name="Wang X."/>
            <person name="Zhang X."/>
            <person name="Barkley N."/>
            <person name="Guimaraes P.M."/>
            <person name="Isobe S."/>
            <person name="Guo B."/>
            <person name="Liao B."/>
            <person name="Stalker H.T."/>
            <person name="Schmitz R.J."/>
            <person name="Scheffler B.E."/>
            <person name="Leal-Bertioli S.C."/>
            <person name="Xun X."/>
            <person name="Jackson S.A."/>
            <person name="Michelmore R."/>
            <person name="Ozias-Akins P."/>
        </authorList>
    </citation>
    <scope>NUCLEOTIDE SEQUENCE [LARGE SCALE GENOMIC DNA]</scope>
    <source>
        <strain evidence="2">cv. V14167</strain>
    </source>
</reference>
<evidence type="ECO:0000313" key="2">
    <source>
        <dbReference type="Proteomes" id="UP000515211"/>
    </source>
</evidence>
<gene>
    <name evidence="3" type="primary">LOC127748431</name>
</gene>
<dbReference type="Proteomes" id="UP000515211">
    <property type="component" value="Chromosome 6"/>
</dbReference>
<dbReference type="PROSITE" id="PS50878">
    <property type="entry name" value="RT_POL"/>
    <property type="match status" value="1"/>
</dbReference>